<organism evidence="2 3">
    <name type="scientific">Roseovarius aestuarii</name>
    <dbReference type="NCBI Taxonomy" id="475083"/>
    <lineage>
        <taxon>Bacteria</taxon>
        <taxon>Pseudomonadati</taxon>
        <taxon>Pseudomonadota</taxon>
        <taxon>Alphaproteobacteria</taxon>
        <taxon>Rhodobacterales</taxon>
        <taxon>Roseobacteraceae</taxon>
        <taxon>Roseovarius</taxon>
    </lineage>
</organism>
<sequence length="179" mass="18999">MSKPTLLAISGSLRKGSFNRMLLKEAARAFGDAEVVEADLALPLYDGDLEEAEGIPASVQMLASQIKGADAIVISSPEYNKGIPGVLKNALDWVSRVSEPVLKNKPTVVISAAAGRTGGETAQFMVLSCLTQLQVRLLPGPAVLIAAAMNEFDESGALKNVRYKETLSTRMQALRAEIG</sequence>
<dbReference type="EMBL" id="FWXB01000007">
    <property type="protein sequence ID" value="SMC12416.1"/>
    <property type="molecule type" value="Genomic_DNA"/>
</dbReference>
<dbReference type="Gene3D" id="3.40.50.360">
    <property type="match status" value="1"/>
</dbReference>
<dbReference type="InterPro" id="IPR005025">
    <property type="entry name" value="FMN_Rdtase-like_dom"/>
</dbReference>
<evidence type="ECO:0000313" key="2">
    <source>
        <dbReference type="EMBL" id="SMC12416.1"/>
    </source>
</evidence>
<dbReference type="PANTHER" id="PTHR30543:SF21">
    <property type="entry name" value="NAD(P)H-DEPENDENT FMN REDUCTASE LOT6"/>
    <property type="match status" value="1"/>
</dbReference>
<dbReference type="InterPro" id="IPR050712">
    <property type="entry name" value="NAD(P)H-dep_reductase"/>
</dbReference>
<dbReference type="GO" id="GO:0005829">
    <property type="term" value="C:cytosol"/>
    <property type="evidence" value="ECO:0007669"/>
    <property type="project" value="TreeGrafter"/>
</dbReference>
<gene>
    <name evidence="2" type="primary">azr</name>
    <name evidence="2" type="ORF">ROA7745_02241</name>
</gene>
<keyword evidence="2" id="KW-0560">Oxidoreductase</keyword>
<dbReference type="InterPro" id="IPR029039">
    <property type="entry name" value="Flavoprotein-like_sf"/>
</dbReference>
<reference evidence="2 3" key="1">
    <citation type="submission" date="2017-03" db="EMBL/GenBank/DDBJ databases">
        <authorList>
            <person name="Afonso C.L."/>
            <person name="Miller P.J."/>
            <person name="Scott M.A."/>
            <person name="Spackman E."/>
            <person name="Goraichik I."/>
            <person name="Dimitrov K.M."/>
            <person name="Suarez D.L."/>
            <person name="Swayne D.E."/>
        </authorList>
    </citation>
    <scope>NUCLEOTIDE SEQUENCE [LARGE SCALE GENOMIC DNA]</scope>
    <source>
        <strain evidence="2 3">CECT 7745</strain>
    </source>
</reference>
<dbReference type="OrthoDB" id="9812295at2"/>
<evidence type="ECO:0000259" key="1">
    <source>
        <dbReference type="Pfam" id="PF03358"/>
    </source>
</evidence>
<evidence type="ECO:0000313" key="3">
    <source>
        <dbReference type="Proteomes" id="UP000193224"/>
    </source>
</evidence>
<dbReference type="GO" id="GO:0010181">
    <property type="term" value="F:FMN binding"/>
    <property type="evidence" value="ECO:0007669"/>
    <property type="project" value="TreeGrafter"/>
</dbReference>
<dbReference type="Pfam" id="PF03358">
    <property type="entry name" value="FMN_red"/>
    <property type="match status" value="1"/>
</dbReference>
<dbReference type="GO" id="GO:0016491">
    <property type="term" value="F:oxidoreductase activity"/>
    <property type="evidence" value="ECO:0007669"/>
    <property type="project" value="UniProtKB-KW"/>
</dbReference>
<dbReference type="SUPFAM" id="SSF52218">
    <property type="entry name" value="Flavoproteins"/>
    <property type="match status" value="1"/>
</dbReference>
<proteinExistence type="predicted"/>
<protein>
    <submittedName>
        <fullName evidence="2">FMN-dependent NADPH-azoreductase</fullName>
        <ecNumber evidence="2">1.7.-.-</ecNumber>
    </submittedName>
</protein>
<dbReference type="RefSeq" id="WP_085800370.1">
    <property type="nucleotide sequence ID" value="NZ_FWXB01000007.1"/>
</dbReference>
<dbReference type="EC" id="1.7.-.-" evidence="2"/>
<dbReference type="Proteomes" id="UP000193224">
    <property type="component" value="Unassembled WGS sequence"/>
</dbReference>
<keyword evidence="3" id="KW-1185">Reference proteome</keyword>
<dbReference type="PANTHER" id="PTHR30543">
    <property type="entry name" value="CHROMATE REDUCTASE"/>
    <property type="match status" value="1"/>
</dbReference>
<dbReference type="AlphaFoldDB" id="A0A1X7BRU3"/>
<accession>A0A1X7BRU3</accession>
<feature type="domain" description="NADPH-dependent FMN reductase-like" evidence="1">
    <location>
        <begin position="5"/>
        <end position="148"/>
    </location>
</feature>
<name>A0A1X7BRU3_9RHOB</name>